<dbReference type="EMBL" id="CP001802">
    <property type="protein sequence ID" value="ACY20180.1"/>
    <property type="molecule type" value="Genomic_DNA"/>
</dbReference>
<feature type="compositionally biased region" description="Basic and acidic residues" evidence="1">
    <location>
        <begin position="27"/>
        <end position="36"/>
    </location>
</feature>
<dbReference type="STRING" id="526226.Gbro_0867"/>
<evidence type="ECO:0000313" key="2">
    <source>
        <dbReference type="EMBL" id="ACY20180.1"/>
    </source>
</evidence>
<organism evidence="2 3">
    <name type="scientific">Gordonia bronchialis (strain ATCC 25592 / DSM 43247 / BCRC 13721 / JCM 3198 / KCTC 3076 / NBRC 16047 / NCTC 10667)</name>
    <name type="common">Rhodococcus bronchialis</name>
    <dbReference type="NCBI Taxonomy" id="526226"/>
    <lineage>
        <taxon>Bacteria</taxon>
        <taxon>Bacillati</taxon>
        <taxon>Actinomycetota</taxon>
        <taxon>Actinomycetes</taxon>
        <taxon>Mycobacteriales</taxon>
        <taxon>Gordoniaceae</taxon>
        <taxon>Gordonia</taxon>
    </lineage>
</organism>
<proteinExistence type="predicted"/>
<gene>
    <name evidence="2" type="ordered locus">Gbro_0867</name>
</gene>
<dbReference type="AlphaFoldDB" id="D0L3I1"/>
<dbReference type="KEGG" id="gbr:Gbro_0867"/>
<accession>D0L3I1</accession>
<name>D0L3I1_GORB4</name>
<evidence type="ECO:0000256" key="1">
    <source>
        <dbReference type="SAM" id="MobiDB-lite"/>
    </source>
</evidence>
<dbReference type="Proteomes" id="UP000001219">
    <property type="component" value="Chromosome"/>
</dbReference>
<dbReference type="HOGENOM" id="CLU_3356449_0_0_11"/>
<evidence type="ECO:0000313" key="3">
    <source>
        <dbReference type="Proteomes" id="UP000001219"/>
    </source>
</evidence>
<feature type="region of interest" description="Disordered" evidence="1">
    <location>
        <begin position="1"/>
        <end position="36"/>
    </location>
</feature>
<protein>
    <submittedName>
        <fullName evidence="2">Uncharacterized protein</fullName>
    </submittedName>
</protein>
<keyword evidence="3" id="KW-1185">Reference proteome</keyword>
<feature type="compositionally biased region" description="Basic and acidic residues" evidence="1">
    <location>
        <begin position="9"/>
        <end position="19"/>
    </location>
</feature>
<sequence length="36" mass="3926">MSFVDDETGGSRDRDEKCLIEATTARAENRGIDLPG</sequence>
<reference evidence="2 3" key="2">
    <citation type="journal article" date="2010" name="Stand. Genomic Sci.">
        <title>Complete genome sequence of Gordonia bronchialis type strain (3410).</title>
        <authorList>
            <person name="Ivanova N."/>
            <person name="Sikorski J."/>
            <person name="Jando M."/>
            <person name="Lapidus A."/>
            <person name="Nolan M."/>
            <person name="Lucas S."/>
            <person name="Del Rio T.G."/>
            <person name="Tice H."/>
            <person name="Copeland A."/>
            <person name="Cheng J.F."/>
            <person name="Chen F."/>
            <person name="Bruce D."/>
            <person name="Goodwin L."/>
            <person name="Pitluck S."/>
            <person name="Mavromatis K."/>
            <person name="Ovchinnikova G."/>
            <person name="Pati A."/>
            <person name="Chen A."/>
            <person name="Palaniappan K."/>
            <person name="Land M."/>
            <person name="Hauser L."/>
            <person name="Chang Y.J."/>
            <person name="Jeffries C.D."/>
            <person name="Chain P."/>
            <person name="Saunders E."/>
            <person name="Han C."/>
            <person name="Detter J.C."/>
            <person name="Brettin T."/>
            <person name="Rohde M."/>
            <person name="Goker M."/>
            <person name="Bristow J."/>
            <person name="Eisen J.A."/>
            <person name="Markowitz V."/>
            <person name="Hugenholtz P."/>
            <person name="Klenk H.P."/>
            <person name="Kyrpides N.C."/>
        </authorList>
    </citation>
    <scope>NUCLEOTIDE SEQUENCE [LARGE SCALE GENOMIC DNA]</scope>
    <source>
        <strain evidence="3">ATCC 25592 / DSM 43247 / BCRC 13721 / JCM 3198 / KCTC 3076 / NBRC 16047 / NCTC 10667</strain>
    </source>
</reference>
<reference evidence="3" key="1">
    <citation type="submission" date="2009-10" db="EMBL/GenBank/DDBJ databases">
        <title>The complete chromosome of Gordonia bronchialis DSM 43247.</title>
        <authorList>
            <consortium name="US DOE Joint Genome Institute (JGI-PGF)"/>
            <person name="Lucas S."/>
            <person name="Copeland A."/>
            <person name="Lapidus A."/>
            <person name="Glavina del Rio T."/>
            <person name="Dalin E."/>
            <person name="Tice H."/>
            <person name="Bruce D."/>
            <person name="Goodwin L."/>
            <person name="Pitluck S."/>
            <person name="Kyrpides N."/>
            <person name="Mavromatis K."/>
            <person name="Ivanova N."/>
            <person name="Ovchinnikova G."/>
            <person name="Saunders E."/>
            <person name="Brettin T."/>
            <person name="Detter J.C."/>
            <person name="Han C."/>
            <person name="Larimer F."/>
            <person name="Land M."/>
            <person name="Hauser L."/>
            <person name="Markowitz V."/>
            <person name="Cheng J.-F."/>
            <person name="Hugenholtz P."/>
            <person name="Woyke T."/>
            <person name="Wu D."/>
            <person name="Jando M."/>
            <person name="Schneider S."/>
            <person name="Goeker M."/>
            <person name="Klenk H.-P."/>
            <person name="Eisen J.A."/>
        </authorList>
    </citation>
    <scope>NUCLEOTIDE SEQUENCE [LARGE SCALE GENOMIC DNA]</scope>
    <source>
        <strain evidence="3">ATCC 25592 / DSM 43247 / BCRC 13721 / JCM 3198 / KCTC 3076 / NBRC 16047 / NCTC 10667</strain>
    </source>
</reference>